<keyword evidence="5" id="KW-1185">Reference proteome</keyword>
<evidence type="ECO:0000256" key="1">
    <source>
        <dbReference type="PROSITE-ProRule" id="PRU00108"/>
    </source>
</evidence>
<accession>A0A8U0T1T8</accession>
<dbReference type="OrthoDB" id="9666432at2759"/>
<keyword evidence="1 2" id="KW-0238">DNA-binding</keyword>
<feature type="domain" description="Homeobox" evidence="4">
    <location>
        <begin position="52"/>
        <end position="112"/>
    </location>
</feature>
<dbReference type="GO" id="GO:0003677">
    <property type="term" value="F:DNA binding"/>
    <property type="evidence" value="ECO:0007669"/>
    <property type="project" value="UniProtKB-UniRule"/>
</dbReference>
<reference evidence="6" key="1">
    <citation type="submission" date="2025-08" db="UniProtKB">
        <authorList>
            <consortium name="RefSeq"/>
        </authorList>
    </citation>
    <scope>IDENTIFICATION</scope>
    <source>
        <tissue evidence="6">Brain</tissue>
    </source>
</reference>
<evidence type="ECO:0000259" key="4">
    <source>
        <dbReference type="PROSITE" id="PS50071"/>
    </source>
</evidence>
<dbReference type="InterPro" id="IPR009057">
    <property type="entry name" value="Homeodomain-like_sf"/>
</dbReference>
<dbReference type="InterPro" id="IPR001356">
    <property type="entry name" value="HD"/>
</dbReference>
<feature type="DNA-binding region" description="Homeobox" evidence="1">
    <location>
        <begin position="54"/>
        <end position="113"/>
    </location>
</feature>
<sequence>MLCDQNPGQAKRNRSEDERKGKKKWKEREREEKEVEIEDGLEEEQEKEEKNEEQYPQKRIVSKPLMDTLWANFKLNKCPTIGDIRSLAFEFNMTVKQIKQWFHKRRKKYNKDMYKQKPKKRPKRRLCVALFLADTGALDPRAGAGTPEDKRQGPQSAVPAHDVQRPAAIAVQLQRTRLLSLRELTVAGLDYPAATFYMTMALVRLADGINREFPRVCVGVGLPGGAGLRMAEPSL</sequence>
<dbReference type="PROSITE" id="PS50071">
    <property type="entry name" value="HOMEOBOX_2"/>
    <property type="match status" value="1"/>
</dbReference>
<gene>
    <name evidence="6" type="primary">NANOGNB</name>
</gene>
<organism evidence="5 6">
    <name type="scientific">Mustela putorius furo</name>
    <name type="common">European domestic ferret</name>
    <name type="synonym">Mustela furo</name>
    <dbReference type="NCBI Taxonomy" id="9669"/>
    <lineage>
        <taxon>Eukaryota</taxon>
        <taxon>Metazoa</taxon>
        <taxon>Chordata</taxon>
        <taxon>Craniata</taxon>
        <taxon>Vertebrata</taxon>
        <taxon>Euteleostomi</taxon>
        <taxon>Mammalia</taxon>
        <taxon>Eutheria</taxon>
        <taxon>Laurasiatheria</taxon>
        <taxon>Carnivora</taxon>
        <taxon>Caniformia</taxon>
        <taxon>Musteloidea</taxon>
        <taxon>Mustelidae</taxon>
        <taxon>Mustelinae</taxon>
        <taxon>Mustela</taxon>
    </lineage>
</organism>
<dbReference type="GO" id="GO:0005634">
    <property type="term" value="C:nucleus"/>
    <property type="evidence" value="ECO:0007669"/>
    <property type="project" value="UniProtKB-SubCell"/>
</dbReference>
<dbReference type="KEGG" id="mpuf:101682062"/>
<dbReference type="RefSeq" id="XP_004766798.3">
    <property type="nucleotide sequence ID" value="XM_004766741.3"/>
</dbReference>
<evidence type="ECO:0000313" key="6">
    <source>
        <dbReference type="RefSeq" id="XP_004766798.3"/>
    </source>
</evidence>
<evidence type="ECO:0000256" key="3">
    <source>
        <dbReference type="SAM" id="MobiDB-lite"/>
    </source>
</evidence>
<keyword evidence="1 2" id="KW-0539">Nucleus</keyword>
<proteinExistence type="predicted"/>
<dbReference type="AlphaFoldDB" id="A0A8U0T1T8"/>
<dbReference type="Gene3D" id="1.10.10.60">
    <property type="entry name" value="Homeodomain-like"/>
    <property type="match status" value="1"/>
</dbReference>
<name>A0A8U0T1T8_MUSPF</name>
<dbReference type="SMART" id="SM00389">
    <property type="entry name" value="HOX"/>
    <property type="match status" value="1"/>
</dbReference>
<evidence type="ECO:0000256" key="2">
    <source>
        <dbReference type="RuleBase" id="RU000682"/>
    </source>
</evidence>
<dbReference type="Proteomes" id="UP000000715">
    <property type="component" value="Unplaced"/>
</dbReference>
<evidence type="ECO:0000313" key="5">
    <source>
        <dbReference type="Proteomes" id="UP000000715"/>
    </source>
</evidence>
<comment type="subcellular location">
    <subcellularLocation>
        <location evidence="1 2">Nucleus</location>
    </subcellularLocation>
</comment>
<keyword evidence="1 2" id="KW-0371">Homeobox</keyword>
<dbReference type="Pfam" id="PF00046">
    <property type="entry name" value="Homeodomain"/>
    <property type="match status" value="1"/>
</dbReference>
<dbReference type="CDD" id="cd00086">
    <property type="entry name" value="homeodomain"/>
    <property type="match status" value="1"/>
</dbReference>
<dbReference type="CTD" id="360030"/>
<dbReference type="GeneID" id="101682062"/>
<feature type="region of interest" description="Disordered" evidence="3">
    <location>
        <begin position="1"/>
        <end position="55"/>
    </location>
</feature>
<feature type="region of interest" description="Disordered" evidence="3">
    <location>
        <begin position="139"/>
        <end position="162"/>
    </location>
</feature>
<dbReference type="SUPFAM" id="SSF46689">
    <property type="entry name" value="Homeodomain-like"/>
    <property type="match status" value="1"/>
</dbReference>
<feature type="compositionally biased region" description="Acidic residues" evidence="3">
    <location>
        <begin position="34"/>
        <end position="46"/>
    </location>
</feature>
<protein>
    <submittedName>
        <fullName evidence="6">NANOG neighbor homeobox</fullName>
    </submittedName>
</protein>
<feature type="compositionally biased region" description="Basic and acidic residues" evidence="3">
    <location>
        <begin position="13"/>
        <end position="33"/>
    </location>
</feature>